<evidence type="ECO:0000256" key="1">
    <source>
        <dbReference type="SAM" id="Coils"/>
    </source>
</evidence>
<sequence length="475" mass="52794">MGARGVGLEPRGYLRIGAPVRVVKGVNRNDLGVLVGSHKTDKSRVDVKWYGTGTVKDVPASCLEYINMVVVDAEQRKRDERERMDRQILESEIMKRERVGRERQTLADADWKREQASIVDALQSEVESLKSEVASLKAERQSSTASSSLSSFSPSALEGVQTLTKRARVFDSVALSGAVENLETYLPLVQGITAQAEKLREFIKENKRSELVPKECSTLSASLAKMHSAYHTSLASLTAVDFKPEDAMEIVRSAITLLSALSSVRLVPLPQDTAHLTLLETRKYIQVEQFNQAVRELVELVGPIIDIQATMEQYMKDLECLETPDTEALTALDQECVTLLDTLNSLAKDQAEAETLLELWEQTPHVTQAQADDEQCEADDEQCEVEVLQFRLKKMKSKPAEERAPIEAEIATRQQTLASMQHSIQERATLTRELAPYTHLPKVAQALGQPQTPLETALQNQAVRGVGMMVKKPVC</sequence>
<evidence type="ECO:0000313" key="3">
    <source>
        <dbReference type="Proteomes" id="UP000265618"/>
    </source>
</evidence>
<keyword evidence="1" id="KW-0175">Coiled coil</keyword>
<dbReference type="EMBL" id="BDIP01000387">
    <property type="protein sequence ID" value="GIQ81416.1"/>
    <property type="molecule type" value="Genomic_DNA"/>
</dbReference>
<feature type="coiled-coil region" evidence="1">
    <location>
        <begin position="70"/>
        <end position="146"/>
    </location>
</feature>
<evidence type="ECO:0000313" key="2">
    <source>
        <dbReference type="EMBL" id="GIQ81416.1"/>
    </source>
</evidence>
<gene>
    <name evidence="2" type="ORF">KIPB_002371</name>
</gene>
<proteinExistence type="predicted"/>
<accession>A0A9K3GGK8</accession>
<reference evidence="2 3" key="1">
    <citation type="journal article" date="2018" name="PLoS ONE">
        <title>The draft genome of Kipferlia bialata reveals reductive genome evolution in fornicate parasites.</title>
        <authorList>
            <person name="Tanifuji G."/>
            <person name="Takabayashi S."/>
            <person name="Kume K."/>
            <person name="Takagi M."/>
            <person name="Nakayama T."/>
            <person name="Kamikawa R."/>
            <person name="Inagaki Y."/>
            <person name="Hashimoto T."/>
        </authorList>
    </citation>
    <scope>NUCLEOTIDE SEQUENCE [LARGE SCALE GENOMIC DNA]</scope>
    <source>
        <strain evidence="2">NY0173</strain>
    </source>
</reference>
<keyword evidence="3" id="KW-1185">Reference proteome</keyword>
<dbReference type="Proteomes" id="UP000265618">
    <property type="component" value="Unassembled WGS sequence"/>
</dbReference>
<name>A0A9K3GGK8_9EUKA</name>
<comment type="caution">
    <text evidence="2">The sequence shown here is derived from an EMBL/GenBank/DDBJ whole genome shotgun (WGS) entry which is preliminary data.</text>
</comment>
<organism evidence="2 3">
    <name type="scientific">Kipferlia bialata</name>
    <dbReference type="NCBI Taxonomy" id="797122"/>
    <lineage>
        <taxon>Eukaryota</taxon>
        <taxon>Metamonada</taxon>
        <taxon>Carpediemonas-like organisms</taxon>
        <taxon>Kipferlia</taxon>
    </lineage>
</organism>
<protein>
    <submittedName>
        <fullName evidence="2">Uncharacterized protein</fullName>
    </submittedName>
</protein>
<dbReference type="AlphaFoldDB" id="A0A9K3GGK8"/>